<dbReference type="Proteomes" id="UP000242515">
    <property type="component" value="Unassembled WGS sequence"/>
</dbReference>
<dbReference type="Pfam" id="PF02657">
    <property type="entry name" value="SufE"/>
    <property type="match status" value="1"/>
</dbReference>
<name>A0A1H9IWE0_9GAMM</name>
<gene>
    <name evidence="4" type="ORF">SAMN05216522_106210</name>
</gene>
<proteinExistence type="inferred from homology"/>
<evidence type="ECO:0000259" key="3">
    <source>
        <dbReference type="Pfam" id="PF02657"/>
    </source>
</evidence>
<dbReference type="RefSeq" id="WP_092675963.1">
    <property type="nucleotide sequence ID" value="NZ_FOGC01000006.1"/>
</dbReference>
<dbReference type="EMBL" id="FOGC01000006">
    <property type="protein sequence ID" value="SEQ78817.1"/>
    <property type="molecule type" value="Genomic_DNA"/>
</dbReference>
<dbReference type="InterPro" id="IPR017763">
    <property type="entry name" value="Cysteine_desulfurase_CsdE"/>
</dbReference>
<dbReference type="AlphaFoldDB" id="A0A1H9IWE0"/>
<feature type="active site" description="Cysteine persulfide intermediate" evidence="2">
    <location>
        <position position="58"/>
    </location>
</feature>
<protein>
    <submittedName>
        <fullName evidence="4">Cysteine desulfuration protein SufE</fullName>
    </submittedName>
</protein>
<comment type="similarity">
    <text evidence="1">Belongs to the SufE family.</text>
</comment>
<reference evidence="5" key="1">
    <citation type="submission" date="2016-10" db="EMBL/GenBank/DDBJ databases">
        <authorList>
            <person name="Varghese N."/>
            <person name="Submissions S."/>
        </authorList>
    </citation>
    <scope>NUCLEOTIDE SEQUENCE [LARGE SCALE GENOMIC DNA]</scope>
    <source>
        <strain evidence="5">8N4</strain>
    </source>
</reference>
<feature type="domain" description="Fe-S metabolism associated" evidence="3">
    <location>
        <begin position="19"/>
        <end position="138"/>
    </location>
</feature>
<evidence type="ECO:0000313" key="4">
    <source>
        <dbReference type="EMBL" id="SEQ78817.1"/>
    </source>
</evidence>
<dbReference type="NCBIfam" id="TIGR03391">
    <property type="entry name" value="FeS_syn_CsdE"/>
    <property type="match status" value="1"/>
</dbReference>
<organism evidence="4 5">
    <name type="scientific">Rosenbergiella nectarea</name>
    <dbReference type="NCBI Taxonomy" id="988801"/>
    <lineage>
        <taxon>Bacteria</taxon>
        <taxon>Pseudomonadati</taxon>
        <taxon>Pseudomonadota</taxon>
        <taxon>Gammaproteobacteria</taxon>
        <taxon>Enterobacterales</taxon>
        <taxon>Erwiniaceae</taxon>
        <taxon>Rosenbergiella</taxon>
    </lineage>
</organism>
<evidence type="ECO:0000256" key="2">
    <source>
        <dbReference type="PIRSR" id="PIRSR617763-1"/>
    </source>
</evidence>
<dbReference type="STRING" id="988801.SAMN05216522_106210"/>
<sequence length="148" mass="16520">MQLPAHPFGTDITAKDIAERLQKSPHWEDRYREIVRLSRQMPTLPEAFRTTENEIFGCENRVWIAHELTKQGQFHFVFESESRIVKGLLAIILSQCEGDSPQALVDKDLLAVFNDLGLAHHLSATRNSGLTAVAQAINNAASAALERA</sequence>
<dbReference type="SUPFAM" id="SSF82649">
    <property type="entry name" value="SufE/NifU"/>
    <property type="match status" value="1"/>
</dbReference>
<evidence type="ECO:0000256" key="1">
    <source>
        <dbReference type="ARBA" id="ARBA00010282"/>
    </source>
</evidence>
<dbReference type="Gene3D" id="3.90.1010.10">
    <property type="match status" value="1"/>
</dbReference>
<dbReference type="OrthoDB" id="9799320at2"/>
<evidence type="ECO:0000313" key="5">
    <source>
        <dbReference type="Proteomes" id="UP000242515"/>
    </source>
</evidence>
<accession>A0A1H9IWE0</accession>
<dbReference type="PANTHER" id="PTHR43597:SF5">
    <property type="entry name" value="SUFE-LIKE PROTEIN 2, CHLOROPLASTIC"/>
    <property type="match status" value="1"/>
</dbReference>
<dbReference type="PANTHER" id="PTHR43597">
    <property type="entry name" value="SULFUR ACCEPTOR PROTEIN CSDE"/>
    <property type="match status" value="1"/>
</dbReference>
<keyword evidence="5" id="KW-1185">Reference proteome</keyword>
<dbReference type="InterPro" id="IPR003808">
    <property type="entry name" value="Fe-S_metab-assoc_dom"/>
</dbReference>